<dbReference type="EMBL" id="UINC01149826">
    <property type="protein sequence ID" value="SVD42523.1"/>
    <property type="molecule type" value="Genomic_DNA"/>
</dbReference>
<gene>
    <name evidence="2" type="ORF">METZ01_LOCUS395377</name>
</gene>
<sequence>MAGDFRQVVQGTRADSDGGLGAFGSNLPGQGVGLGRPGDDGATVAGRYEQESGIEGVGDALSRERPRPGIGNDDPSARRQILSQQGGRRLDALDQVEAKITRRTVLAQHLPQPRHHIVRHGVITYSQSSIQSAKGEVSLVSLITIIGRGHSGTRAISHTLYASGVFMGNTINRSGDKVPPEAMYEAARVFARHVPWKGGLEWDFEALNESPNDPDFER</sequence>
<reference evidence="2" key="1">
    <citation type="submission" date="2018-05" db="EMBL/GenBank/DDBJ databases">
        <authorList>
            <person name="Lanie J.A."/>
            <person name="Ng W.-L."/>
            <person name="Kazmierczak K.M."/>
            <person name="Andrzejewski T.M."/>
            <person name="Davidsen T.M."/>
            <person name="Wayne K.J."/>
            <person name="Tettelin H."/>
            <person name="Glass J.I."/>
            <person name="Rusch D."/>
            <person name="Podicherti R."/>
            <person name="Tsui H.-C.T."/>
            <person name="Winkler M.E."/>
        </authorList>
    </citation>
    <scope>NUCLEOTIDE SEQUENCE</scope>
</reference>
<name>A0A382V7R0_9ZZZZ</name>
<evidence type="ECO:0000256" key="1">
    <source>
        <dbReference type="SAM" id="MobiDB-lite"/>
    </source>
</evidence>
<feature type="non-terminal residue" evidence="2">
    <location>
        <position position="218"/>
    </location>
</feature>
<evidence type="ECO:0000313" key="2">
    <source>
        <dbReference type="EMBL" id="SVD42523.1"/>
    </source>
</evidence>
<feature type="region of interest" description="Disordered" evidence="1">
    <location>
        <begin position="1"/>
        <end position="78"/>
    </location>
</feature>
<accession>A0A382V7R0</accession>
<protein>
    <submittedName>
        <fullName evidence="2">Uncharacterized protein</fullName>
    </submittedName>
</protein>
<proteinExistence type="predicted"/>
<dbReference type="AlphaFoldDB" id="A0A382V7R0"/>
<organism evidence="2">
    <name type="scientific">marine metagenome</name>
    <dbReference type="NCBI Taxonomy" id="408172"/>
    <lineage>
        <taxon>unclassified sequences</taxon>
        <taxon>metagenomes</taxon>
        <taxon>ecological metagenomes</taxon>
    </lineage>
</organism>